<feature type="domain" description="DUF8212" evidence="2">
    <location>
        <begin position="231"/>
        <end position="315"/>
    </location>
</feature>
<protein>
    <submittedName>
        <fullName evidence="3">Vegetative incompatibility protein HET-E-1</fullName>
    </submittedName>
</protein>
<evidence type="ECO:0000313" key="4">
    <source>
        <dbReference type="Proteomes" id="UP000078559"/>
    </source>
</evidence>
<dbReference type="AlphaFoldDB" id="A0A194VMT2"/>
<reference evidence="3" key="1">
    <citation type="submission" date="2014-12" db="EMBL/GenBank/DDBJ databases">
        <title>Genome Sequence of Valsa Canker Pathogens Uncovers a Specific Adaption of Colonization on Woody Bark.</title>
        <authorList>
            <person name="Yin Z."/>
            <person name="Liu H."/>
            <person name="Gao X."/>
            <person name="Li Z."/>
            <person name="Song N."/>
            <person name="Ke X."/>
            <person name="Dai Q."/>
            <person name="Wu Y."/>
            <person name="Sun Y."/>
            <person name="Xu J.-R."/>
            <person name="Kang Z.K."/>
            <person name="Wang L."/>
            <person name="Huang L."/>
        </authorList>
    </citation>
    <scope>NUCLEOTIDE SEQUENCE [LARGE SCALE GENOMIC DNA]</scope>
    <source>
        <strain evidence="3">03-8</strain>
    </source>
</reference>
<organism evidence="3 4">
    <name type="scientific">Cytospora mali</name>
    <name type="common">Apple Valsa canker fungus</name>
    <name type="synonym">Valsa mali</name>
    <dbReference type="NCBI Taxonomy" id="578113"/>
    <lineage>
        <taxon>Eukaryota</taxon>
        <taxon>Fungi</taxon>
        <taxon>Dikarya</taxon>
        <taxon>Ascomycota</taxon>
        <taxon>Pezizomycotina</taxon>
        <taxon>Sordariomycetes</taxon>
        <taxon>Sordariomycetidae</taxon>
        <taxon>Diaporthales</taxon>
        <taxon>Cytosporaceae</taxon>
        <taxon>Cytospora</taxon>
    </lineage>
</organism>
<sequence>MRLLHVQNLELKEFFEPSIPPYAILSHTWGSDEVTLQDLSQILKYSREGLHHTPEATAGYRKIEQACKQAEKDGFRWAWVDTCCIDKTSSAELSEAINSMFRWYQNSAICYAYLSDVEDGDVLRAADSSFRQSRWFTRGWTLQELLAPDKVIFFSKSWVTIGDLRSLYDIVEDITRISSEYLLGRSVLSASVSQKMAWASRRTTTRLEDMSYCLLGMFNVNMPLLYGEGGKAFIRLQQEIIEVSNDQTLFIWGFGHDSTETSPQDNLSGEPKLLATSPSDFTGCENIVQCNAWVPKRVASFEMTKTGLRIELPLVLCQIPDSENDRQILGLLNCRPSYEPDKLLAIPLGRPFPRRDTTWVLRKTLPANSILSSKPYKVQRFPQYSIRLVPASSLWEATFVSLSINSTRPFKDARFAGEVLPGRHTPGR</sequence>
<accession>A0A194VMT2</accession>
<dbReference type="PANTHER" id="PTHR10622">
    <property type="entry name" value="HET DOMAIN-CONTAINING PROTEIN"/>
    <property type="match status" value="1"/>
</dbReference>
<gene>
    <name evidence="3" type="ORF">VM1G_01277</name>
</gene>
<feature type="domain" description="Heterokaryon incompatibility" evidence="1">
    <location>
        <begin position="22"/>
        <end position="121"/>
    </location>
</feature>
<keyword evidence="4" id="KW-1185">Reference proteome</keyword>
<dbReference type="Proteomes" id="UP000078559">
    <property type="component" value="Chromosome 1"/>
</dbReference>
<evidence type="ECO:0000313" key="3">
    <source>
        <dbReference type="EMBL" id="KUI65474.1"/>
    </source>
</evidence>
<dbReference type="EMBL" id="CM003098">
    <property type="protein sequence ID" value="KUI65474.1"/>
    <property type="molecule type" value="Genomic_DNA"/>
</dbReference>
<dbReference type="OrthoDB" id="674604at2759"/>
<proteinExistence type="predicted"/>
<dbReference type="InterPro" id="IPR058525">
    <property type="entry name" value="DUF8212"/>
</dbReference>
<name>A0A194VMT2_CYTMA</name>
<dbReference type="PANTHER" id="PTHR10622:SF10">
    <property type="entry name" value="HET DOMAIN-CONTAINING PROTEIN"/>
    <property type="match status" value="1"/>
</dbReference>
<dbReference type="Pfam" id="PF06985">
    <property type="entry name" value="HET"/>
    <property type="match status" value="1"/>
</dbReference>
<dbReference type="InterPro" id="IPR010730">
    <property type="entry name" value="HET"/>
</dbReference>
<evidence type="ECO:0000259" key="2">
    <source>
        <dbReference type="Pfam" id="PF26640"/>
    </source>
</evidence>
<dbReference type="Pfam" id="PF26640">
    <property type="entry name" value="DUF8212"/>
    <property type="match status" value="1"/>
</dbReference>
<evidence type="ECO:0000259" key="1">
    <source>
        <dbReference type="Pfam" id="PF06985"/>
    </source>
</evidence>